<dbReference type="EMBL" id="MFYX01000033">
    <property type="protein sequence ID" value="OGK06362.1"/>
    <property type="molecule type" value="Genomic_DNA"/>
</dbReference>
<accession>A0A1F7FIS6</accession>
<organism evidence="1 2">
    <name type="scientific">Candidatus Raymondbacteria bacterium RIFOXYD12_FULL_49_13</name>
    <dbReference type="NCBI Taxonomy" id="1817890"/>
    <lineage>
        <taxon>Bacteria</taxon>
        <taxon>Raymondiibacteriota</taxon>
    </lineage>
</organism>
<evidence type="ECO:0000313" key="2">
    <source>
        <dbReference type="Proteomes" id="UP000179243"/>
    </source>
</evidence>
<protein>
    <submittedName>
        <fullName evidence="1">Uncharacterized protein</fullName>
    </submittedName>
</protein>
<dbReference type="Proteomes" id="UP000179243">
    <property type="component" value="Unassembled WGS sequence"/>
</dbReference>
<sequence length="80" mass="8629">MANSGLFGPLRSRDARRARQVVPAFDITPASRRRFGEAGPGLGLPGRKNIDSTLLLDKIPLPGLEIKSKKKSSAMAFRPA</sequence>
<proteinExistence type="predicted"/>
<evidence type="ECO:0000313" key="1">
    <source>
        <dbReference type="EMBL" id="OGK06362.1"/>
    </source>
</evidence>
<comment type="caution">
    <text evidence="1">The sequence shown here is derived from an EMBL/GenBank/DDBJ whole genome shotgun (WGS) entry which is preliminary data.</text>
</comment>
<dbReference type="AlphaFoldDB" id="A0A1F7FIS6"/>
<gene>
    <name evidence="1" type="ORF">A2519_08835</name>
</gene>
<name>A0A1F7FIS6_UNCRA</name>
<reference evidence="1 2" key="1">
    <citation type="journal article" date="2016" name="Nat. Commun.">
        <title>Thousands of microbial genomes shed light on interconnected biogeochemical processes in an aquifer system.</title>
        <authorList>
            <person name="Anantharaman K."/>
            <person name="Brown C.T."/>
            <person name="Hug L.A."/>
            <person name="Sharon I."/>
            <person name="Castelle C.J."/>
            <person name="Probst A.J."/>
            <person name="Thomas B.C."/>
            <person name="Singh A."/>
            <person name="Wilkins M.J."/>
            <person name="Karaoz U."/>
            <person name="Brodie E.L."/>
            <person name="Williams K.H."/>
            <person name="Hubbard S.S."/>
            <person name="Banfield J.F."/>
        </authorList>
    </citation>
    <scope>NUCLEOTIDE SEQUENCE [LARGE SCALE GENOMIC DNA]</scope>
</reference>